<evidence type="ECO:0000313" key="3">
    <source>
        <dbReference type="Proteomes" id="UP000244855"/>
    </source>
</evidence>
<dbReference type="STRING" id="97972.A0A2V1D343"/>
<feature type="domain" description="Heterokaryon incompatibility" evidence="1">
    <location>
        <begin position="46"/>
        <end position="146"/>
    </location>
</feature>
<dbReference type="AlphaFoldDB" id="A0A2V1D343"/>
<protein>
    <recommendedName>
        <fullName evidence="1">Heterokaryon incompatibility domain-containing protein</fullName>
    </recommendedName>
</protein>
<dbReference type="PANTHER" id="PTHR24148">
    <property type="entry name" value="ANKYRIN REPEAT DOMAIN-CONTAINING PROTEIN 39 HOMOLOG-RELATED"/>
    <property type="match status" value="1"/>
</dbReference>
<keyword evidence="3" id="KW-1185">Reference proteome</keyword>
<dbReference type="EMBL" id="KZ805681">
    <property type="protein sequence ID" value="PVH92460.1"/>
    <property type="molecule type" value="Genomic_DNA"/>
</dbReference>
<accession>A0A2V1D343</accession>
<evidence type="ECO:0000259" key="1">
    <source>
        <dbReference type="Pfam" id="PF06985"/>
    </source>
</evidence>
<dbReference type="Proteomes" id="UP000244855">
    <property type="component" value="Unassembled WGS sequence"/>
</dbReference>
<sequence length="185" mass="21322">METFCYTPFDLERPGFRLLQLLRGEGPVIECLLHQVYLDGADTVPYSALSYTWGGTEKASTVLVDRKALHVTENLYRALQNLRSKDVDQVLWVDAICIDQENLRERGHQVRHMCKIYSQAEGVIVWLGGATLETDILMDSLARMEEISSMFGHKGWDLARWIRFGRIFLQRKNIAPLEGLEFFLQ</sequence>
<reference evidence="2 3" key="1">
    <citation type="journal article" date="2018" name="Sci. Rep.">
        <title>Comparative genomics provides insights into the lifestyle and reveals functional heterogeneity of dark septate endophytic fungi.</title>
        <authorList>
            <person name="Knapp D.G."/>
            <person name="Nemeth J.B."/>
            <person name="Barry K."/>
            <person name="Hainaut M."/>
            <person name="Henrissat B."/>
            <person name="Johnson J."/>
            <person name="Kuo A."/>
            <person name="Lim J.H.P."/>
            <person name="Lipzen A."/>
            <person name="Nolan M."/>
            <person name="Ohm R.A."/>
            <person name="Tamas L."/>
            <person name="Grigoriev I.V."/>
            <person name="Spatafora J.W."/>
            <person name="Nagy L.G."/>
            <person name="Kovacs G.M."/>
        </authorList>
    </citation>
    <scope>NUCLEOTIDE SEQUENCE [LARGE SCALE GENOMIC DNA]</scope>
    <source>
        <strain evidence="2 3">DSE2036</strain>
    </source>
</reference>
<dbReference type="InterPro" id="IPR052895">
    <property type="entry name" value="HetReg/Transcr_Mod"/>
</dbReference>
<evidence type="ECO:0000313" key="2">
    <source>
        <dbReference type="EMBL" id="PVH92460.1"/>
    </source>
</evidence>
<proteinExistence type="predicted"/>
<dbReference type="PANTHER" id="PTHR24148:SF73">
    <property type="entry name" value="HET DOMAIN PROTEIN (AFU_ORTHOLOGUE AFUA_8G01020)"/>
    <property type="match status" value="1"/>
</dbReference>
<organism evidence="2 3">
    <name type="scientific">Periconia macrospinosa</name>
    <dbReference type="NCBI Taxonomy" id="97972"/>
    <lineage>
        <taxon>Eukaryota</taxon>
        <taxon>Fungi</taxon>
        <taxon>Dikarya</taxon>
        <taxon>Ascomycota</taxon>
        <taxon>Pezizomycotina</taxon>
        <taxon>Dothideomycetes</taxon>
        <taxon>Pleosporomycetidae</taxon>
        <taxon>Pleosporales</taxon>
        <taxon>Massarineae</taxon>
        <taxon>Periconiaceae</taxon>
        <taxon>Periconia</taxon>
    </lineage>
</organism>
<dbReference type="InterPro" id="IPR010730">
    <property type="entry name" value="HET"/>
</dbReference>
<dbReference type="Pfam" id="PF06985">
    <property type="entry name" value="HET"/>
    <property type="match status" value="1"/>
</dbReference>
<dbReference type="OrthoDB" id="194358at2759"/>
<gene>
    <name evidence="2" type="ORF">DM02DRAFT_276400</name>
</gene>
<name>A0A2V1D343_9PLEO</name>